<evidence type="ECO:0000259" key="1">
    <source>
        <dbReference type="Pfam" id="PF14213"/>
    </source>
</evidence>
<proteinExistence type="predicted"/>
<sequence>MVRIIVKDVVDNCSDNASGLKILSLIEDALRAEEEVTVSFEGISYVSTSFVNSAFINLLENFAFNTIKAKLSFIKSTIQINQLIKERFAFETNKTTVAS</sequence>
<dbReference type="STRING" id="1123303.GCA_000372425_01013"/>
<dbReference type="OrthoDB" id="8455606at2"/>
<dbReference type="Proteomes" id="UP000249495">
    <property type="component" value="Chromosome 1"/>
</dbReference>
<feature type="domain" description="DUF4325" evidence="1">
    <location>
        <begin position="19"/>
        <end position="75"/>
    </location>
</feature>
<dbReference type="EMBL" id="LS483343">
    <property type="protein sequence ID" value="SQF40917.1"/>
    <property type="molecule type" value="Genomic_DNA"/>
</dbReference>
<dbReference type="InterPro" id="IPR025474">
    <property type="entry name" value="DUF4325"/>
</dbReference>
<evidence type="ECO:0000313" key="2">
    <source>
        <dbReference type="EMBL" id="SQF40917.1"/>
    </source>
</evidence>
<gene>
    <name evidence="2" type="ORF">NCTC12278_01496</name>
</gene>
<organism evidence="2 3">
    <name type="scientific">Streptococcus ferus</name>
    <dbReference type="NCBI Taxonomy" id="1345"/>
    <lineage>
        <taxon>Bacteria</taxon>
        <taxon>Bacillati</taxon>
        <taxon>Bacillota</taxon>
        <taxon>Bacilli</taxon>
        <taxon>Lactobacillales</taxon>
        <taxon>Streptococcaceae</taxon>
        <taxon>Streptococcus</taxon>
    </lineage>
</organism>
<dbReference type="AlphaFoldDB" id="A0A2X3W5T0"/>
<dbReference type="KEGG" id="sfer:NCTC12278_01496"/>
<dbReference type="RefSeq" id="WP_018030341.1">
    <property type="nucleotide sequence ID" value="NZ_LS483343.1"/>
</dbReference>
<accession>A0A2X3W5T0</accession>
<dbReference type="Pfam" id="PF14213">
    <property type="entry name" value="DUF4325"/>
    <property type="match status" value="1"/>
</dbReference>
<reference evidence="2 3" key="1">
    <citation type="submission" date="2018-06" db="EMBL/GenBank/DDBJ databases">
        <authorList>
            <consortium name="Pathogen Informatics"/>
            <person name="Doyle S."/>
        </authorList>
    </citation>
    <scope>NUCLEOTIDE SEQUENCE [LARGE SCALE GENOMIC DNA]</scope>
    <source>
        <strain evidence="2 3">NCTC12278</strain>
    </source>
</reference>
<evidence type="ECO:0000313" key="3">
    <source>
        <dbReference type="Proteomes" id="UP000249495"/>
    </source>
</evidence>
<protein>
    <recommendedName>
        <fullName evidence="1">DUF4325 domain-containing protein</fullName>
    </recommendedName>
</protein>
<name>A0A2X3W5T0_9STRE</name>
<keyword evidence="3" id="KW-1185">Reference proteome</keyword>